<comment type="cofactor">
    <cofactor evidence="1">
        <name>a divalent metal cation</name>
        <dbReference type="ChEBI" id="CHEBI:60240"/>
    </cofactor>
</comment>
<dbReference type="PANTHER" id="PTHR23080:SF141">
    <property type="entry name" value="TRANSPOSASE HELIX-TURN-HELIX DOMAIN-CONTAINING PROTEIN"/>
    <property type="match status" value="1"/>
</dbReference>
<dbReference type="HOGENOM" id="CLU_1788710_0_0_1"/>
<evidence type="ECO:0000256" key="2">
    <source>
        <dbReference type="ARBA" id="ARBA00022723"/>
    </source>
</evidence>
<dbReference type="EMBL" id="JH817335">
    <property type="protein sequence ID" value="EKC42816.1"/>
    <property type="molecule type" value="Genomic_DNA"/>
</dbReference>
<reference evidence="3" key="1">
    <citation type="journal article" date="2012" name="Nature">
        <title>The oyster genome reveals stress adaptation and complexity of shell formation.</title>
        <authorList>
            <person name="Zhang G."/>
            <person name="Fang X."/>
            <person name="Guo X."/>
            <person name="Li L."/>
            <person name="Luo R."/>
            <person name="Xu F."/>
            <person name="Yang P."/>
            <person name="Zhang L."/>
            <person name="Wang X."/>
            <person name="Qi H."/>
            <person name="Xiong Z."/>
            <person name="Que H."/>
            <person name="Xie Y."/>
            <person name="Holland P.W."/>
            <person name="Paps J."/>
            <person name="Zhu Y."/>
            <person name="Wu F."/>
            <person name="Chen Y."/>
            <person name="Wang J."/>
            <person name="Peng C."/>
            <person name="Meng J."/>
            <person name="Yang L."/>
            <person name="Liu J."/>
            <person name="Wen B."/>
            <person name="Zhang N."/>
            <person name="Huang Z."/>
            <person name="Zhu Q."/>
            <person name="Feng Y."/>
            <person name="Mount A."/>
            <person name="Hedgecock D."/>
            <person name="Xu Z."/>
            <person name="Liu Y."/>
            <person name="Domazet-Loso T."/>
            <person name="Du Y."/>
            <person name="Sun X."/>
            <person name="Zhang S."/>
            <person name="Liu B."/>
            <person name="Cheng P."/>
            <person name="Jiang X."/>
            <person name="Li J."/>
            <person name="Fan D."/>
            <person name="Wang W."/>
            <person name="Fu W."/>
            <person name="Wang T."/>
            <person name="Wang B."/>
            <person name="Zhang J."/>
            <person name="Peng Z."/>
            <person name="Li Y."/>
            <person name="Li N."/>
            <person name="Wang J."/>
            <person name="Chen M."/>
            <person name="He Y."/>
            <person name="Tan F."/>
            <person name="Song X."/>
            <person name="Zheng Q."/>
            <person name="Huang R."/>
            <person name="Yang H."/>
            <person name="Du X."/>
            <person name="Chen L."/>
            <person name="Yang M."/>
            <person name="Gaffney P.M."/>
            <person name="Wang S."/>
            <person name="Luo L."/>
            <person name="She Z."/>
            <person name="Ming Y."/>
            <person name="Huang W."/>
            <person name="Zhang S."/>
            <person name="Huang B."/>
            <person name="Zhang Y."/>
            <person name="Qu T."/>
            <person name="Ni P."/>
            <person name="Miao G."/>
            <person name="Wang J."/>
            <person name="Wang Q."/>
            <person name="Steinberg C.E."/>
            <person name="Wang H."/>
            <person name="Li N."/>
            <person name="Qian L."/>
            <person name="Zhang G."/>
            <person name="Li Y."/>
            <person name="Yang H."/>
            <person name="Liu X."/>
            <person name="Wang J."/>
            <person name="Yin Y."/>
            <person name="Wang J."/>
        </authorList>
    </citation>
    <scope>NUCLEOTIDE SEQUENCE [LARGE SCALE GENOMIC DNA]</scope>
    <source>
        <strain evidence="3">05x7-T-G4-1.051#20</strain>
    </source>
</reference>
<dbReference type="InterPro" id="IPR027806">
    <property type="entry name" value="HARBI1_dom"/>
</dbReference>
<dbReference type="PANTHER" id="PTHR23080">
    <property type="entry name" value="THAP DOMAIN PROTEIN"/>
    <property type="match status" value="1"/>
</dbReference>
<sequence>MPVRHCIAVGCTSDSRKDKDEPVGVLSYPEVTQDHEYICRNPNGKYCRAEELVESIRILETCLNMPPFTREWKNGIGRVLTSKQIIETRKIASLRIHVERAIRRLKSFKMLGGILPLNMKNLSSAMLRVAAAFCNFMPPLAEKFK</sequence>
<name>K1S5Z3_MAGGI</name>
<evidence type="ECO:0000313" key="3">
    <source>
        <dbReference type="EMBL" id="EKC42816.1"/>
    </source>
</evidence>
<dbReference type="AlphaFoldDB" id="K1S5Z3"/>
<accession>K1S5Z3</accession>
<keyword evidence="2" id="KW-0479">Metal-binding</keyword>
<dbReference type="InParanoid" id="K1S5Z3"/>
<protein>
    <submittedName>
        <fullName evidence="3">Uncharacterized protein</fullName>
    </submittedName>
</protein>
<organism evidence="3">
    <name type="scientific">Magallana gigas</name>
    <name type="common">Pacific oyster</name>
    <name type="synonym">Crassostrea gigas</name>
    <dbReference type="NCBI Taxonomy" id="29159"/>
    <lineage>
        <taxon>Eukaryota</taxon>
        <taxon>Metazoa</taxon>
        <taxon>Spiralia</taxon>
        <taxon>Lophotrochozoa</taxon>
        <taxon>Mollusca</taxon>
        <taxon>Bivalvia</taxon>
        <taxon>Autobranchia</taxon>
        <taxon>Pteriomorphia</taxon>
        <taxon>Ostreida</taxon>
        <taxon>Ostreoidea</taxon>
        <taxon>Ostreidae</taxon>
        <taxon>Magallana</taxon>
    </lineage>
</organism>
<gene>
    <name evidence="3" type="ORF">CGI_10015943</name>
</gene>
<proteinExistence type="predicted"/>
<evidence type="ECO:0000256" key="1">
    <source>
        <dbReference type="ARBA" id="ARBA00001968"/>
    </source>
</evidence>
<dbReference type="GO" id="GO:0046872">
    <property type="term" value="F:metal ion binding"/>
    <property type="evidence" value="ECO:0007669"/>
    <property type="project" value="UniProtKB-KW"/>
</dbReference>
<dbReference type="Pfam" id="PF13359">
    <property type="entry name" value="DDE_Tnp_4"/>
    <property type="match status" value="1"/>
</dbReference>